<dbReference type="Pfam" id="PF17871">
    <property type="entry name" value="AAA_lid_9"/>
    <property type="match status" value="1"/>
</dbReference>
<dbReference type="SUPFAM" id="SSF52540">
    <property type="entry name" value="P-loop containing nucleoside triphosphate hydrolases"/>
    <property type="match status" value="2"/>
</dbReference>
<dbReference type="GO" id="GO:0016887">
    <property type="term" value="F:ATP hydrolysis activity"/>
    <property type="evidence" value="ECO:0007669"/>
    <property type="project" value="InterPro"/>
</dbReference>
<evidence type="ECO:0000256" key="5">
    <source>
        <dbReference type="ARBA" id="ARBA00023186"/>
    </source>
</evidence>
<evidence type="ECO:0000256" key="3">
    <source>
        <dbReference type="ARBA" id="ARBA00022741"/>
    </source>
</evidence>
<dbReference type="Gene3D" id="1.10.1780.10">
    <property type="entry name" value="Clp, N-terminal domain"/>
    <property type="match status" value="1"/>
</dbReference>
<dbReference type="KEGG" id="rjg:CCGE525_09715"/>
<dbReference type="PROSITE" id="PS00870">
    <property type="entry name" value="CLPAB_1"/>
    <property type="match status" value="1"/>
</dbReference>
<dbReference type="Gene3D" id="1.10.8.60">
    <property type="match status" value="2"/>
</dbReference>
<keyword evidence="2 6" id="KW-0677">Repeat</keyword>
<protein>
    <submittedName>
        <fullName evidence="10">ATP-dependent Clp protease ATP-binding subunit ClpA</fullName>
    </submittedName>
</protein>
<evidence type="ECO:0000256" key="4">
    <source>
        <dbReference type="ARBA" id="ARBA00022840"/>
    </source>
</evidence>
<keyword evidence="10" id="KW-0378">Hydrolase</keyword>
<dbReference type="InterPro" id="IPR018368">
    <property type="entry name" value="ClpA/B_CS1"/>
</dbReference>
<evidence type="ECO:0000313" key="11">
    <source>
        <dbReference type="Proteomes" id="UP000282195"/>
    </source>
</evidence>
<dbReference type="Gene3D" id="3.40.50.300">
    <property type="entry name" value="P-loop containing nucleotide triphosphate hydrolases"/>
    <property type="match status" value="2"/>
</dbReference>
<dbReference type="PANTHER" id="PTHR11638:SF111">
    <property type="entry name" value="ATP-DEPENDENT CLP PROTEASE ATP-BINDING SUBUNIT CLPA"/>
    <property type="match status" value="1"/>
</dbReference>
<dbReference type="Pfam" id="PF10431">
    <property type="entry name" value="ClpB_D2-small"/>
    <property type="match status" value="1"/>
</dbReference>
<proteinExistence type="inferred from homology"/>
<evidence type="ECO:0000256" key="6">
    <source>
        <dbReference type="PROSITE-ProRule" id="PRU01251"/>
    </source>
</evidence>
<keyword evidence="3 7" id="KW-0547">Nucleotide-binding</keyword>
<feature type="region of interest" description="Disordered" evidence="8">
    <location>
        <begin position="789"/>
        <end position="841"/>
    </location>
</feature>
<evidence type="ECO:0000256" key="2">
    <source>
        <dbReference type="ARBA" id="ARBA00022737"/>
    </source>
</evidence>
<evidence type="ECO:0000313" key="10">
    <source>
        <dbReference type="EMBL" id="AYG59038.1"/>
    </source>
</evidence>
<evidence type="ECO:0000259" key="9">
    <source>
        <dbReference type="PROSITE" id="PS51903"/>
    </source>
</evidence>
<sequence>MPTFSPSLEKALHQALTYANERHHEYATLEHLLLALVDDADAAAVMGACNVDLDALRKTLTEYVDNELSNLITGYDEDSKPTSGFQRVIQRAVIHVQSSGREEVTGANVLVAIFAERESHAAFFLQEQEMTRYDAVNYISHGIGKRPGSSQTRTPRGAEDSEAESKPTSRGEQEEGNNKKQQDALKAYCVNLNEKAKSGKIDPLIGRHSEVSRTIQVLCRRSKNNPLYVGDPGVGKTAIAEGLAKRIVEGKVPEALADATIFSLDMGTLLAGTRYRGDFEERLKQVVKELEEYPGAVLFIDEIHTVIGAGATSGGAMDASNLLKPALSSGAIRCIGSTTYKEYRQFFEKDRALVRRFQKIDVNEPSIEDAIEIMKGLKPYFEEYHHLRYSNDAIKSAVELSARYISDRKLPDKAIDVIDETGAAQMLLPPSKRRKLITEREIEVTIATMARIPPKTVSKDDEMVLANLEQELRSVVYGQDTAIEALSTSIKLARAGLREPNKPIGCYVFSGPTGVGKTEVAKQLASSLGVELLRFDMSEYMERHTVSRLLGAPPGYVGFDQGGLLTDGVDQHPHSVVLLDEIEKAHPDIFNILLQVMDHGALTDHNGKKIDFRNVILIMTTNAGASEMAKSAIGFGSSKRTGEDEEALNRLFTPEFRNRLDATIPFAALPTTVIHKVVQKFIMQLEAQLSERNVTFDLHEDAIAWLSEKGYDDKMGARPLARVIQEHIKKPLANEILFGKLKKGGVVKVTVGKKEDGTTGILLDSIADTAPIRPKPEAEVVDAVVEVDEDDGDTVKTRSRVGKAGTASDARRSPKTPSAGDDEPESKSPRKGSTVPKVPRK</sequence>
<keyword evidence="5 7" id="KW-0143">Chaperone</keyword>
<keyword evidence="10" id="KW-0645">Protease</keyword>
<dbReference type="Proteomes" id="UP000282195">
    <property type="component" value="Chromosome"/>
</dbReference>
<gene>
    <name evidence="10" type="primary">clpA</name>
    <name evidence="10" type="ORF">CCGE525_09715</name>
</gene>
<dbReference type="PRINTS" id="PR00300">
    <property type="entry name" value="CLPPROTEASEA"/>
</dbReference>
<dbReference type="GO" id="GO:0043335">
    <property type="term" value="P:protein unfolding"/>
    <property type="evidence" value="ECO:0007669"/>
    <property type="project" value="InterPro"/>
</dbReference>
<dbReference type="EMBL" id="CP032694">
    <property type="protein sequence ID" value="AYG59038.1"/>
    <property type="molecule type" value="Genomic_DNA"/>
</dbReference>
<accession>A0A387FJN0</accession>
<dbReference type="FunFam" id="3.40.50.300:FF:000010">
    <property type="entry name" value="Chaperone clpB 1, putative"/>
    <property type="match status" value="1"/>
</dbReference>
<dbReference type="GO" id="GO:0034605">
    <property type="term" value="P:cellular response to heat"/>
    <property type="evidence" value="ECO:0007669"/>
    <property type="project" value="TreeGrafter"/>
</dbReference>
<dbReference type="SMART" id="SM01086">
    <property type="entry name" value="ClpB_D2-small"/>
    <property type="match status" value="1"/>
</dbReference>
<dbReference type="GO" id="GO:0005524">
    <property type="term" value="F:ATP binding"/>
    <property type="evidence" value="ECO:0007669"/>
    <property type="project" value="UniProtKB-KW"/>
</dbReference>
<dbReference type="InterPro" id="IPR019489">
    <property type="entry name" value="Clp_ATPase_C"/>
</dbReference>
<dbReference type="OrthoDB" id="9803641at2"/>
<organism evidence="10 11">
    <name type="scientific">Rhizobium jaguaris</name>
    <dbReference type="NCBI Taxonomy" id="1312183"/>
    <lineage>
        <taxon>Bacteria</taxon>
        <taxon>Pseudomonadati</taxon>
        <taxon>Pseudomonadota</taxon>
        <taxon>Alphaproteobacteria</taxon>
        <taxon>Hyphomicrobiales</taxon>
        <taxon>Rhizobiaceae</taxon>
        <taxon>Rhizobium/Agrobacterium group</taxon>
        <taxon>Rhizobium</taxon>
    </lineage>
</organism>
<dbReference type="PROSITE" id="PS51903">
    <property type="entry name" value="CLP_R"/>
    <property type="match status" value="1"/>
</dbReference>
<comment type="similarity">
    <text evidence="1 7">Belongs to the ClpA/ClpB family.</text>
</comment>
<feature type="domain" description="Clp R" evidence="9">
    <location>
        <begin position="1"/>
        <end position="148"/>
    </location>
</feature>
<dbReference type="RefSeq" id="WP_120704069.1">
    <property type="nucleotide sequence ID" value="NZ_CP032694.1"/>
</dbReference>
<name>A0A387FJN0_9HYPH</name>
<feature type="region of interest" description="Disordered" evidence="8">
    <location>
        <begin position="141"/>
        <end position="182"/>
    </location>
</feature>
<feature type="compositionally biased region" description="Basic and acidic residues" evidence="8">
    <location>
        <begin position="156"/>
        <end position="182"/>
    </location>
</feature>
<keyword evidence="11" id="KW-1185">Reference proteome</keyword>
<dbReference type="GO" id="GO:0008233">
    <property type="term" value="F:peptidase activity"/>
    <property type="evidence" value="ECO:0007669"/>
    <property type="project" value="UniProtKB-KW"/>
</dbReference>
<evidence type="ECO:0000256" key="8">
    <source>
        <dbReference type="SAM" id="MobiDB-lite"/>
    </source>
</evidence>
<dbReference type="InterPro" id="IPR036628">
    <property type="entry name" value="Clp_N_dom_sf"/>
</dbReference>
<dbReference type="InterPro" id="IPR041546">
    <property type="entry name" value="ClpA/ClpB_AAA_lid"/>
</dbReference>
<dbReference type="InterPro" id="IPR027417">
    <property type="entry name" value="P-loop_NTPase"/>
</dbReference>
<evidence type="ECO:0000256" key="7">
    <source>
        <dbReference type="RuleBase" id="RU004432"/>
    </source>
</evidence>
<dbReference type="GO" id="GO:0006508">
    <property type="term" value="P:proteolysis"/>
    <property type="evidence" value="ECO:0007669"/>
    <property type="project" value="UniProtKB-KW"/>
</dbReference>
<dbReference type="InterPro" id="IPR003959">
    <property type="entry name" value="ATPase_AAA_core"/>
</dbReference>
<dbReference type="FunFam" id="3.40.50.300:FF:000025">
    <property type="entry name" value="ATP-dependent Clp protease subunit"/>
    <property type="match status" value="1"/>
</dbReference>
<dbReference type="CDD" id="cd19499">
    <property type="entry name" value="RecA-like_ClpB_Hsp104-like"/>
    <property type="match status" value="1"/>
</dbReference>
<dbReference type="AlphaFoldDB" id="A0A387FJN0"/>
<dbReference type="PANTHER" id="PTHR11638">
    <property type="entry name" value="ATP-DEPENDENT CLP PROTEASE"/>
    <property type="match status" value="1"/>
</dbReference>
<dbReference type="SMART" id="SM00382">
    <property type="entry name" value="AAA"/>
    <property type="match status" value="2"/>
</dbReference>
<dbReference type="Pfam" id="PF07724">
    <property type="entry name" value="AAA_2"/>
    <property type="match status" value="1"/>
</dbReference>
<dbReference type="InterPro" id="IPR001270">
    <property type="entry name" value="ClpA/B"/>
</dbReference>
<dbReference type="PROSITE" id="PS00871">
    <property type="entry name" value="CLPAB_2"/>
    <property type="match status" value="1"/>
</dbReference>
<dbReference type="InterPro" id="IPR004176">
    <property type="entry name" value="Clp_R_N"/>
</dbReference>
<dbReference type="Pfam" id="PF02861">
    <property type="entry name" value="Clp_N"/>
    <property type="match status" value="1"/>
</dbReference>
<dbReference type="InterPro" id="IPR013461">
    <property type="entry name" value="ClpA"/>
</dbReference>
<reference evidence="10 11" key="1">
    <citation type="submission" date="2018-10" db="EMBL/GenBank/DDBJ databases">
        <title>Rhizobium etli, R. leguminosarum and a new Rhizobium genospecies from Phaseolus dumosus.</title>
        <authorList>
            <person name="Ramirez-Puebla S.T."/>
            <person name="Rogel-Hernandez M.A."/>
            <person name="Guerrero G."/>
            <person name="Ormeno-Orrillo E."/>
            <person name="Martinez-Romero J.C."/>
            <person name="Negrete-Yankelevich S."/>
            <person name="Martinez-Romero E."/>
        </authorList>
    </citation>
    <scope>NUCLEOTIDE SEQUENCE [LARGE SCALE GENOMIC DNA]</scope>
    <source>
        <strain evidence="10 11">CCGE525</strain>
    </source>
</reference>
<dbReference type="GO" id="GO:0005737">
    <property type="term" value="C:cytoplasm"/>
    <property type="evidence" value="ECO:0007669"/>
    <property type="project" value="TreeGrafter"/>
</dbReference>
<dbReference type="InterPro" id="IPR003593">
    <property type="entry name" value="AAA+_ATPase"/>
</dbReference>
<dbReference type="InterPro" id="IPR050130">
    <property type="entry name" value="ClpA_ClpB"/>
</dbReference>
<dbReference type="InterPro" id="IPR028299">
    <property type="entry name" value="ClpA/B_CS2"/>
</dbReference>
<evidence type="ECO:0000256" key="1">
    <source>
        <dbReference type="ARBA" id="ARBA00008675"/>
    </source>
</evidence>
<dbReference type="NCBIfam" id="TIGR02639">
    <property type="entry name" value="ClpA"/>
    <property type="match status" value="1"/>
</dbReference>
<dbReference type="CDD" id="cd00009">
    <property type="entry name" value="AAA"/>
    <property type="match status" value="1"/>
</dbReference>
<keyword evidence="4 7" id="KW-0067">ATP-binding</keyword>
<dbReference type="Pfam" id="PF00004">
    <property type="entry name" value="AAA"/>
    <property type="match status" value="1"/>
</dbReference>
<dbReference type="SUPFAM" id="SSF81923">
    <property type="entry name" value="Double Clp-N motif"/>
    <property type="match status" value="1"/>
</dbReference>